<protein>
    <recommendedName>
        <fullName evidence="2">Secretion system C-terminal sorting domain-containing protein</fullName>
    </recommendedName>
</protein>
<sequence>MFTEAQLMPNPVKQDLHIRYKLVRPARIWFTVHTNGGVGVCQTAPQNLSEGHHEININMGHLPTATYVLYVHVDDMVLQRVVVKK</sequence>
<organism evidence="1">
    <name type="scientific">bioreactor metagenome</name>
    <dbReference type="NCBI Taxonomy" id="1076179"/>
    <lineage>
        <taxon>unclassified sequences</taxon>
        <taxon>metagenomes</taxon>
        <taxon>ecological metagenomes</taxon>
    </lineage>
</organism>
<reference evidence="1" key="1">
    <citation type="submission" date="2019-08" db="EMBL/GenBank/DDBJ databases">
        <authorList>
            <person name="Kucharzyk K."/>
            <person name="Murdoch R.W."/>
            <person name="Higgins S."/>
            <person name="Loffler F."/>
        </authorList>
    </citation>
    <scope>NUCLEOTIDE SEQUENCE</scope>
</reference>
<proteinExistence type="predicted"/>
<name>A0A645FYR6_9ZZZZ</name>
<evidence type="ECO:0008006" key="2">
    <source>
        <dbReference type="Google" id="ProtNLM"/>
    </source>
</evidence>
<accession>A0A645FYR6</accession>
<dbReference type="EMBL" id="VSSQ01066207">
    <property type="protein sequence ID" value="MPN18790.1"/>
    <property type="molecule type" value="Genomic_DNA"/>
</dbReference>
<evidence type="ECO:0000313" key="1">
    <source>
        <dbReference type="EMBL" id="MPN18790.1"/>
    </source>
</evidence>
<dbReference type="AlphaFoldDB" id="A0A645FYR6"/>
<gene>
    <name evidence="1" type="ORF">SDC9_166153</name>
</gene>
<comment type="caution">
    <text evidence="1">The sequence shown here is derived from an EMBL/GenBank/DDBJ whole genome shotgun (WGS) entry which is preliminary data.</text>
</comment>